<name>A0A1M6PJK2_9BACL</name>
<keyword evidence="5" id="KW-0236">DNA replication inhibitor</keyword>
<keyword evidence="8" id="KW-1185">Reference proteome</keyword>
<evidence type="ECO:0000256" key="3">
    <source>
        <dbReference type="ARBA" id="ARBA00022723"/>
    </source>
</evidence>
<dbReference type="GO" id="GO:0006260">
    <property type="term" value="P:DNA replication"/>
    <property type="evidence" value="ECO:0007669"/>
    <property type="project" value="UniProtKB-KW"/>
</dbReference>
<dbReference type="Pfam" id="PF06156">
    <property type="entry name" value="YabA"/>
    <property type="match status" value="1"/>
</dbReference>
<keyword evidence="2" id="KW-0235">DNA replication</keyword>
<dbReference type="SUPFAM" id="SSF90257">
    <property type="entry name" value="Myosin rod fragments"/>
    <property type="match status" value="1"/>
</dbReference>
<accession>A0A1M6PJK2</accession>
<dbReference type="STRING" id="1830138.SAMN05443507_10852"/>
<evidence type="ECO:0000256" key="1">
    <source>
        <dbReference type="ARBA" id="ARBA00022490"/>
    </source>
</evidence>
<dbReference type="InterPro" id="IPR010377">
    <property type="entry name" value="YabA"/>
</dbReference>
<evidence type="ECO:0000313" key="7">
    <source>
        <dbReference type="EMBL" id="SHK08107.1"/>
    </source>
</evidence>
<dbReference type="GO" id="GO:0046872">
    <property type="term" value="F:metal ion binding"/>
    <property type="evidence" value="ECO:0007669"/>
    <property type="project" value="UniProtKB-KW"/>
</dbReference>
<evidence type="ECO:0000256" key="6">
    <source>
        <dbReference type="SAM" id="Coils"/>
    </source>
</evidence>
<evidence type="ECO:0000313" key="8">
    <source>
        <dbReference type="Proteomes" id="UP000184016"/>
    </source>
</evidence>
<dbReference type="EMBL" id="FRAF01000008">
    <property type="protein sequence ID" value="SHK08107.1"/>
    <property type="molecule type" value="Genomic_DNA"/>
</dbReference>
<evidence type="ECO:0000256" key="5">
    <source>
        <dbReference type="ARBA" id="ARBA00022880"/>
    </source>
</evidence>
<keyword evidence="3" id="KW-0479">Metal-binding</keyword>
<organism evidence="7 8">
    <name type="scientific">Alicyclobacillus tolerans</name>
    <dbReference type="NCBI Taxonomy" id="90970"/>
    <lineage>
        <taxon>Bacteria</taxon>
        <taxon>Bacillati</taxon>
        <taxon>Bacillota</taxon>
        <taxon>Bacilli</taxon>
        <taxon>Bacillales</taxon>
        <taxon>Alicyclobacillaceae</taxon>
        <taxon>Alicyclobacillus</taxon>
    </lineage>
</organism>
<dbReference type="PIRSF" id="PIRSF021439">
    <property type="entry name" value="DUF972"/>
    <property type="match status" value="1"/>
</dbReference>
<proteinExistence type="predicted"/>
<dbReference type="RefSeq" id="WP_072873643.1">
    <property type="nucleotide sequence ID" value="NZ_FRAF01000008.1"/>
</dbReference>
<feature type="coiled-coil region" evidence="6">
    <location>
        <begin position="10"/>
        <end position="55"/>
    </location>
</feature>
<keyword evidence="4" id="KW-0862">Zinc</keyword>
<evidence type="ECO:0000256" key="4">
    <source>
        <dbReference type="ARBA" id="ARBA00022833"/>
    </source>
</evidence>
<dbReference type="OrthoDB" id="2112130at2"/>
<gene>
    <name evidence="7" type="ORF">SAMN05443507_10852</name>
</gene>
<keyword evidence="1" id="KW-0963">Cytoplasm</keyword>
<dbReference type="GO" id="GO:0008156">
    <property type="term" value="P:negative regulation of DNA replication"/>
    <property type="evidence" value="ECO:0007669"/>
    <property type="project" value="UniProtKB-KW"/>
</dbReference>
<dbReference type="AlphaFoldDB" id="A0A1M6PJK2"/>
<sequence>MDKASLFVQVANMEERLGELYMELGSLKEKILQLIEENQRLQQENSRLLQQLQEDEPMGDSQSHHNLLRIYEEGFHVCHVNYGSLRTDGECLFCLSFLGKH</sequence>
<keyword evidence="6" id="KW-0175">Coiled coil</keyword>
<evidence type="ECO:0000256" key="2">
    <source>
        <dbReference type="ARBA" id="ARBA00022705"/>
    </source>
</evidence>
<reference evidence="8" key="1">
    <citation type="submission" date="2016-11" db="EMBL/GenBank/DDBJ databases">
        <authorList>
            <person name="Varghese N."/>
            <person name="Submissions S."/>
        </authorList>
    </citation>
    <scope>NUCLEOTIDE SEQUENCE [LARGE SCALE GENOMIC DNA]</scope>
    <source>
        <strain evidence="8">USBA-503</strain>
    </source>
</reference>
<protein>
    <submittedName>
        <fullName evidence="7">Regulator of replication initiation timing</fullName>
    </submittedName>
</protein>
<dbReference type="Proteomes" id="UP000184016">
    <property type="component" value="Unassembled WGS sequence"/>
</dbReference>